<evidence type="ECO:0000256" key="11">
    <source>
        <dbReference type="RuleBase" id="RU362109"/>
    </source>
</evidence>
<evidence type="ECO:0000256" key="9">
    <source>
        <dbReference type="ARBA" id="ARBA00044296"/>
    </source>
</evidence>
<dbReference type="Gene3D" id="3.10.110.10">
    <property type="entry name" value="Ubiquitin Conjugating Enzyme"/>
    <property type="match status" value="1"/>
</dbReference>
<evidence type="ECO:0000313" key="15">
    <source>
        <dbReference type="Proteomes" id="UP000789595"/>
    </source>
</evidence>
<dbReference type="SUPFAM" id="SSF54495">
    <property type="entry name" value="UBC-like"/>
    <property type="match status" value="1"/>
</dbReference>
<feature type="domain" description="UBC core" evidence="12">
    <location>
        <begin position="4"/>
        <end position="157"/>
    </location>
</feature>
<evidence type="ECO:0000256" key="6">
    <source>
        <dbReference type="ARBA" id="ARBA00022840"/>
    </source>
</evidence>
<dbReference type="InterPro" id="IPR000608">
    <property type="entry name" value="UBC"/>
</dbReference>
<evidence type="ECO:0000256" key="7">
    <source>
        <dbReference type="ARBA" id="ARBA00023242"/>
    </source>
</evidence>
<sequence length="157" mass="17633">MAGIARGRLSEERKAWRRDHPFGFFARPSSSGDGATNLMSWDAGVPGKKGTDWEGGLFKVRMEFSEDYPSKPPKCKFVPPLFHPNVYPSGTICLSILNEEEGWRPAITIKQMLLGIQDLLDTPNPNSPAQSEAYQMFVQDKASYAKRVRQEAAKNRE</sequence>
<keyword evidence="15" id="KW-1185">Reference proteome</keyword>
<evidence type="ECO:0000256" key="4">
    <source>
        <dbReference type="ARBA" id="ARBA00022741"/>
    </source>
</evidence>
<dbReference type="CDD" id="cd23798">
    <property type="entry name" value="UBCc_UBE2I"/>
    <property type="match status" value="1"/>
</dbReference>
<dbReference type="GO" id="GO:0005524">
    <property type="term" value="F:ATP binding"/>
    <property type="evidence" value="ECO:0007669"/>
    <property type="project" value="UniProtKB-UniRule"/>
</dbReference>
<keyword evidence="7" id="KW-0539">Nucleus</keyword>
<proteinExistence type="inferred from homology"/>
<accession>A0A7S3ZX43</accession>
<keyword evidence="4 11" id="KW-0547">Nucleotide-binding</keyword>
<keyword evidence="6 11" id="KW-0067">ATP-binding</keyword>
<dbReference type="InterPro" id="IPR016135">
    <property type="entry name" value="UBQ-conjugating_enzyme/RWD"/>
</dbReference>
<dbReference type="EMBL" id="CAKKNE010000003">
    <property type="protein sequence ID" value="CAH0372398.1"/>
    <property type="molecule type" value="Genomic_DNA"/>
</dbReference>
<evidence type="ECO:0000256" key="8">
    <source>
        <dbReference type="ARBA" id="ARBA00039165"/>
    </source>
</evidence>
<dbReference type="GO" id="GO:0005634">
    <property type="term" value="C:nucleus"/>
    <property type="evidence" value="ECO:0007669"/>
    <property type="project" value="UniProtKB-SubCell"/>
</dbReference>
<dbReference type="EMBL" id="HBIW01013886">
    <property type="protein sequence ID" value="CAE0696491.1"/>
    <property type="molecule type" value="Transcribed_RNA"/>
</dbReference>
<evidence type="ECO:0000259" key="12">
    <source>
        <dbReference type="PROSITE" id="PS50127"/>
    </source>
</evidence>
<reference evidence="14" key="2">
    <citation type="submission" date="2021-11" db="EMBL/GenBank/DDBJ databases">
        <authorList>
            <consortium name="Genoscope - CEA"/>
            <person name="William W."/>
        </authorList>
    </citation>
    <scope>NUCLEOTIDE SEQUENCE</scope>
</reference>
<organism evidence="13">
    <name type="scientific">Pelagomonas calceolata</name>
    <dbReference type="NCBI Taxonomy" id="35677"/>
    <lineage>
        <taxon>Eukaryota</taxon>
        <taxon>Sar</taxon>
        <taxon>Stramenopiles</taxon>
        <taxon>Ochrophyta</taxon>
        <taxon>Pelagophyceae</taxon>
        <taxon>Pelagomonadales</taxon>
        <taxon>Pelagomonadaceae</taxon>
        <taxon>Pelagomonas</taxon>
    </lineage>
</organism>
<dbReference type="InterPro" id="IPR050113">
    <property type="entry name" value="Ub_conjugating_enzyme"/>
</dbReference>
<gene>
    <name evidence="13" type="ORF">PCAL00307_LOCUS11927</name>
    <name evidence="14" type="ORF">PECAL_3P23910</name>
</gene>
<dbReference type="FunFam" id="3.10.110.10:FF:000035">
    <property type="entry name" value="SUMO-conjugating enzyme ubc9"/>
    <property type="match status" value="1"/>
</dbReference>
<dbReference type="Pfam" id="PF00179">
    <property type="entry name" value="UQ_con"/>
    <property type="match status" value="1"/>
</dbReference>
<evidence type="ECO:0000313" key="14">
    <source>
        <dbReference type="EMBL" id="CAH0372398.1"/>
    </source>
</evidence>
<dbReference type="OrthoDB" id="6600758at2759"/>
<dbReference type="PANTHER" id="PTHR24067">
    <property type="entry name" value="UBIQUITIN-CONJUGATING ENZYME E2"/>
    <property type="match status" value="1"/>
</dbReference>
<comment type="pathway">
    <text evidence="2">Protein modification; protein sumoylation.</text>
</comment>
<evidence type="ECO:0000256" key="1">
    <source>
        <dbReference type="ARBA" id="ARBA00004123"/>
    </source>
</evidence>
<dbReference type="PROSITE" id="PS50127">
    <property type="entry name" value="UBC_2"/>
    <property type="match status" value="1"/>
</dbReference>
<reference evidence="13" key="1">
    <citation type="submission" date="2021-01" db="EMBL/GenBank/DDBJ databases">
        <authorList>
            <person name="Corre E."/>
            <person name="Pelletier E."/>
            <person name="Niang G."/>
            <person name="Scheremetjew M."/>
            <person name="Finn R."/>
            <person name="Kale V."/>
            <person name="Holt S."/>
            <person name="Cochrane G."/>
            <person name="Meng A."/>
            <person name="Brown T."/>
            <person name="Cohen L."/>
        </authorList>
    </citation>
    <scope>NUCLEOTIDE SEQUENCE</scope>
    <source>
        <strain evidence="13">CCMP1756</strain>
    </source>
</reference>
<keyword evidence="5 11" id="KW-0833">Ubl conjugation pathway</keyword>
<dbReference type="SMART" id="SM00212">
    <property type="entry name" value="UBCc"/>
    <property type="match status" value="1"/>
</dbReference>
<dbReference type="GO" id="GO:0005694">
    <property type="term" value="C:chromosome"/>
    <property type="evidence" value="ECO:0007669"/>
    <property type="project" value="UniProtKB-ARBA"/>
</dbReference>
<dbReference type="Proteomes" id="UP000789595">
    <property type="component" value="Unassembled WGS sequence"/>
</dbReference>
<evidence type="ECO:0000313" key="13">
    <source>
        <dbReference type="EMBL" id="CAE0696491.1"/>
    </source>
</evidence>
<evidence type="ECO:0000256" key="3">
    <source>
        <dbReference type="ARBA" id="ARBA00022679"/>
    </source>
</evidence>
<comment type="subcellular location">
    <subcellularLocation>
        <location evidence="1">Nucleus</location>
    </subcellularLocation>
</comment>
<protein>
    <recommendedName>
        <fullName evidence="8">SUMO-conjugating enzyme UBC9</fullName>
    </recommendedName>
    <alternativeName>
        <fullName evidence="9">Ubiquitin carrier protein 9</fullName>
    </alternativeName>
</protein>
<feature type="active site" description="Glycyl thioester intermediate" evidence="10">
    <location>
        <position position="93"/>
    </location>
</feature>
<evidence type="ECO:0000256" key="2">
    <source>
        <dbReference type="ARBA" id="ARBA00004718"/>
    </source>
</evidence>
<dbReference type="InterPro" id="IPR023313">
    <property type="entry name" value="UBQ-conjugating_AS"/>
</dbReference>
<keyword evidence="3" id="KW-0808">Transferase</keyword>
<dbReference type="AlphaFoldDB" id="A0A7S3ZX43"/>
<name>A0A7S3ZX43_9STRA</name>
<dbReference type="GO" id="GO:0019787">
    <property type="term" value="F:ubiquitin-like protein transferase activity"/>
    <property type="evidence" value="ECO:0007669"/>
    <property type="project" value="UniProtKB-ARBA"/>
</dbReference>
<evidence type="ECO:0000256" key="10">
    <source>
        <dbReference type="PROSITE-ProRule" id="PRU10133"/>
    </source>
</evidence>
<dbReference type="PROSITE" id="PS00183">
    <property type="entry name" value="UBC_1"/>
    <property type="match status" value="1"/>
</dbReference>
<comment type="similarity">
    <text evidence="11">Belongs to the ubiquitin-conjugating enzyme family.</text>
</comment>
<evidence type="ECO:0000256" key="5">
    <source>
        <dbReference type="ARBA" id="ARBA00022786"/>
    </source>
</evidence>